<organism evidence="2 3">
    <name type="scientific">Triparma retinervis</name>
    <dbReference type="NCBI Taxonomy" id="2557542"/>
    <lineage>
        <taxon>Eukaryota</taxon>
        <taxon>Sar</taxon>
        <taxon>Stramenopiles</taxon>
        <taxon>Ochrophyta</taxon>
        <taxon>Bolidophyceae</taxon>
        <taxon>Parmales</taxon>
        <taxon>Triparmaceae</taxon>
        <taxon>Triparma</taxon>
    </lineage>
</organism>
<reference evidence="2" key="1">
    <citation type="submission" date="2022-07" db="EMBL/GenBank/DDBJ databases">
        <title>Genome analysis of Parmales, a sister group of diatoms, reveals the evolutionary specialization of diatoms from phago-mixotrophs to photoautotrophs.</title>
        <authorList>
            <person name="Ban H."/>
            <person name="Sato S."/>
            <person name="Yoshikawa S."/>
            <person name="Kazumasa Y."/>
            <person name="Nakamura Y."/>
            <person name="Ichinomiya M."/>
            <person name="Saitoh K."/>
            <person name="Sato N."/>
            <person name="Blanc-Mathieu R."/>
            <person name="Endo H."/>
            <person name="Kuwata A."/>
            <person name="Ogata H."/>
        </authorList>
    </citation>
    <scope>NUCLEOTIDE SEQUENCE</scope>
</reference>
<dbReference type="PANTHER" id="PTHR45431">
    <property type="entry name" value="RHODANESE-LIKE DOMAIN-CONTAINING PROTEIN 15, CHLOROPLASTIC"/>
    <property type="match status" value="1"/>
</dbReference>
<evidence type="ECO:0000259" key="1">
    <source>
        <dbReference type="PROSITE" id="PS50206"/>
    </source>
</evidence>
<dbReference type="Gene3D" id="3.40.250.10">
    <property type="entry name" value="Rhodanese-like domain"/>
    <property type="match status" value="1"/>
</dbReference>
<feature type="domain" description="Rhodanese" evidence="1">
    <location>
        <begin position="15"/>
        <end position="118"/>
    </location>
</feature>
<dbReference type="PANTHER" id="PTHR45431:SF3">
    <property type="entry name" value="RHODANESE-LIKE DOMAIN-CONTAINING PROTEIN 15, CHLOROPLASTIC"/>
    <property type="match status" value="1"/>
</dbReference>
<evidence type="ECO:0000313" key="3">
    <source>
        <dbReference type="Proteomes" id="UP001165082"/>
    </source>
</evidence>
<name>A0A9W7FV37_9STRA</name>
<dbReference type="PROSITE" id="PS50206">
    <property type="entry name" value="RHODANESE_3"/>
    <property type="match status" value="1"/>
</dbReference>
<protein>
    <recommendedName>
        <fullName evidence="1">Rhodanese domain-containing protein</fullName>
    </recommendedName>
</protein>
<dbReference type="CDD" id="cd00158">
    <property type="entry name" value="RHOD"/>
    <property type="match status" value="1"/>
</dbReference>
<sequence>MSFQCPPNDAQQLLSSPGHVYLDVRTSSEFEAYHVPGSFNIPCFETGGGYGLEPVEEFVENVRETFGDPDMAPTFIVGCKIGQRSLAGMGRLRDVGYNAVNLDGGIDTWAAMGLPIEYVEAEGGNADDLFL</sequence>
<dbReference type="InterPro" id="IPR052367">
    <property type="entry name" value="Thiosulfate_ST/Rhodanese-like"/>
</dbReference>
<proteinExistence type="predicted"/>
<dbReference type="OrthoDB" id="566238at2759"/>
<dbReference type="Proteomes" id="UP001165082">
    <property type="component" value="Unassembled WGS sequence"/>
</dbReference>
<evidence type="ECO:0000313" key="2">
    <source>
        <dbReference type="EMBL" id="GMI19541.1"/>
    </source>
</evidence>
<dbReference type="AlphaFoldDB" id="A0A9W7FV37"/>
<keyword evidence="3" id="KW-1185">Reference proteome</keyword>
<dbReference type="SMART" id="SM00450">
    <property type="entry name" value="RHOD"/>
    <property type="match status" value="1"/>
</dbReference>
<dbReference type="Pfam" id="PF00581">
    <property type="entry name" value="Rhodanese"/>
    <property type="match status" value="1"/>
</dbReference>
<dbReference type="EMBL" id="BRXZ01008001">
    <property type="protein sequence ID" value="GMI19541.1"/>
    <property type="molecule type" value="Genomic_DNA"/>
</dbReference>
<dbReference type="SUPFAM" id="SSF52821">
    <property type="entry name" value="Rhodanese/Cell cycle control phosphatase"/>
    <property type="match status" value="1"/>
</dbReference>
<dbReference type="InterPro" id="IPR036873">
    <property type="entry name" value="Rhodanese-like_dom_sf"/>
</dbReference>
<accession>A0A9W7FV37</accession>
<gene>
    <name evidence="2" type="ORF">TrRE_jg10859</name>
</gene>
<dbReference type="InterPro" id="IPR001763">
    <property type="entry name" value="Rhodanese-like_dom"/>
</dbReference>
<comment type="caution">
    <text evidence="2">The sequence shown here is derived from an EMBL/GenBank/DDBJ whole genome shotgun (WGS) entry which is preliminary data.</text>
</comment>